<accession>A0A157SJS1</accession>
<dbReference type="AlphaFoldDB" id="A0A157SJS1"/>
<keyword evidence="1" id="KW-0472">Membrane</keyword>
<keyword evidence="1" id="KW-1133">Transmembrane helix</keyword>
<reference evidence="2 3" key="1">
    <citation type="submission" date="2016-04" db="EMBL/GenBank/DDBJ databases">
        <authorList>
            <consortium name="Pathogen Informatics"/>
        </authorList>
    </citation>
    <scope>NUCLEOTIDE SEQUENCE [LARGE SCALE GENOMIC DNA]</scope>
    <source>
        <strain evidence="2 3">H044680328</strain>
    </source>
</reference>
<keyword evidence="1" id="KW-0812">Transmembrane</keyword>
<protein>
    <submittedName>
        <fullName evidence="2">Membrane protein</fullName>
    </submittedName>
</protein>
<dbReference type="GeneID" id="56590363"/>
<dbReference type="PATRIC" id="fig|123899.6.peg.2361"/>
<dbReference type="Proteomes" id="UP000076825">
    <property type="component" value="Chromosome 1"/>
</dbReference>
<keyword evidence="3" id="KW-1185">Reference proteome</keyword>
<dbReference type="KEGG" id="btrm:SAMEA390648702374"/>
<dbReference type="RefSeq" id="WP_231886762.1">
    <property type="nucleotide sequence ID" value="NZ_CP016340.1"/>
</dbReference>
<gene>
    <name evidence="2" type="ORF">SAMEA3906487_02374</name>
</gene>
<feature type="transmembrane region" description="Helical" evidence="1">
    <location>
        <begin position="30"/>
        <end position="50"/>
    </location>
</feature>
<proteinExistence type="predicted"/>
<evidence type="ECO:0000313" key="2">
    <source>
        <dbReference type="EMBL" id="SAI70699.1"/>
    </source>
</evidence>
<dbReference type="EMBL" id="LT546645">
    <property type="protein sequence ID" value="SAI70699.1"/>
    <property type="molecule type" value="Genomic_DNA"/>
</dbReference>
<evidence type="ECO:0000256" key="1">
    <source>
        <dbReference type="SAM" id="Phobius"/>
    </source>
</evidence>
<organism evidence="2 3">
    <name type="scientific">Bordetella trematum</name>
    <dbReference type="NCBI Taxonomy" id="123899"/>
    <lineage>
        <taxon>Bacteria</taxon>
        <taxon>Pseudomonadati</taxon>
        <taxon>Pseudomonadota</taxon>
        <taxon>Betaproteobacteria</taxon>
        <taxon>Burkholderiales</taxon>
        <taxon>Alcaligenaceae</taxon>
        <taxon>Bordetella</taxon>
    </lineage>
</organism>
<sequence>MLLVLAVVLGGMLVAWVAGSRDGLLQEIKLLEVMTASGTVGAVVVALWLSSVQDRKDRLKQAAVAELFRRMLVGNILAAWSDLQTLRMACARSDLDGLKTYLRGPRAGFSFDALDGHVEKATALDHPDLVVVAEIYSHLQVITHEGRVWRGLLAGQEDLDSLTRIVGAIEKLFSLFEATPWISASLPRRETGR</sequence>
<name>A0A157SJS1_9BORD</name>
<evidence type="ECO:0000313" key="3">
    <source>
        <dbReference type="Proteomes" id="UP000076825"/>
    </source>
</evidence>